<reference evidence="2" key="1">
    <citation type="journal article" date="2023" name="G3 (Bethesda)">
        <title>A reference genome for the long-term kleptoplast-retaining sea slug Elysia crispata morphotype clarki.</title>
        <authorList>
            <person name="Eastman K.E."/>
            <person name="Pendleton A.L."/>
            <person name="Shaikh M.A."/>
            <person name="Suttiyut T."/>
            <person name="Ogas R."/>
            <person name="Tomko P."/>
            <person name="Gavelis G."/>
            <person name="Widhalm J.R."/>
            <person name="Wisecaver J.H."/>
        </authorList>
    </citation>
    <scope>NUCLEOTIDE SEQUENCE</scope>
    <source>
        <strain evidence="2">ECLA1</strain>
    </source>
</reference>
<proteinExistence type="predicted"/>
<dbReference type="AlphaFoldDB" id="A0AAE0Z613"/>
<organism evidence="2 3">
    <name type="scientific">Elysia crispata</name>
    <name type="common">lettuce slug</name>
    <dbReference type="NCBI Taxonomy" id="231223"/>
    <lineage>
        <taxon>Eukaryota</taxon>
        <taxon>Metazoa</taxon>
        <taxon>Spiralia</taxon>
        <taxon>Lophotrochozoa</taxon>
        <taxon>Mollusca</taxon>
        <taxon>Gastropoda</taxon>
        <taxon>Heterobranchia</taxon>
        <taxon>Euthyneura</taxon>
        <taxon>Panpulmonata</taxon>
        <taxon>Sacoglossa</taxon>
        <taxon>Placobranchoidea</taxon>
        <taxon>Plakobranchidae</taxon>
        <taxon>Elysia</taxon>
    </lineage>
</organism>
<dbReference type="EMBL" id="JAWDGP010004565">
    <property type="protein sequence ID" value="KAK3763370.1"/>
    <property type="molecule type" value="Genomic_DNA"/>
</dbReference>
<feature type="region of interest" description="Disordered" evidence="1">
    <location>
        <begin position="36"/>
        <end position="56"/>
    </location>
</feature>
<feature type="compositionally biased region" description="Basic and acidic residues" evidence="1">
    <location>
        <begin position="36"/>
        <end position="46"/>
    </location>
</feature>
<keyword evidence="3" id="KW-1185">Reference proteome</keyword>
<accession>A0AAE0Z613</accession>
<evidence type="ECO:0000313" key="2">
    <source>
        <dbReference type="EMBL" id="KAK3763370.1"/>
    </source>
</evidence>
<comment type="caution">
    <text evidence="2">The sequence shown here is derived from an EMBL/GenBank/DDBJ whole genome shotgun (WGS) entry which is preliminary data.</text>
</comment>
<protein>
    <submittedName>
        <fullName evidence="2">Uncharacterized protein</fullName>
    </submittedName>
</protein>
<evidence type="ECO:0000256" key="1">
    <source>
        <dbReference type="SAM" id="MobiDB-lite"/>
    </source>
</evidence>
<evidence type="ECO:0000313" key="3">
    <source>
        <dbReference type="Proteomes" id="UP001283361"/>
    </source>
</evidence>
<gene>
    <name evidence="2" type="ORF">RRG08_042160</name>
</gene>
<sequence length="92" mass="10328">MSVGAQTEIELAEVEDESTQVIATSTTMEHGLTEVKDKSTEIQDESREVDEEVTEVKDYPTEKVNLSPCNLKGRGLRDDLLFTLLLRHNHAL</sequence>
<name>A0AAE0Z613_9GAST</name>
<dbReference type="Proteomes" id="UP001283361">
    <property type="component" value="Unassembled WGS sequence"/>
</dbReference>